<sequence length="144" mass="16819">MINLIKLSVGTESIHSLLEWQQMRRAQNFIEFGVAEHWHTTRMRPKREAELLDGGSIYWVFKGIIQCRQKVLRLDEVIGQDGIRRCRIILDKHLHATATWPKRPFQGWRYLKADDAPPDVAMPSQSDENMPQELRNALFELGLL</sequence>
<organism evidence="1">
    <name type="scientific">OCS116 cluster bacterium</name>
    <dbReference type="NCBI Taxonomy" id="2030921"/>
    <lineage>
        <taxon>Bacteria</taxon>
        <taxon>Pseudomonadati</taxon>
        <taxon>Pseudomonadota</taxon>
        <taxon>Alphaproteobacteria</taxon>
        <taxon>OCS116 cluster</taxon>
    </lineage>
</organism>
<gene>
    <name evidence="1" type="ORF">COB13_14245</name>
</gene>
<reference evidence="1" key="2">
    <citation type="journal article" date="2018" name="ISME J.">
        <title>A dynamic microbial community with high functional redundancy inhabits the cold, oxic subseafloor aquifer.</title>
        <authorList>
            <person name="Tully B.J."/>
            <person name="Wheat C.G."/>
            <person name="Glazer B.T."/>
            <person name="Huber J.A."/>
        </authorList>
    </citation>
    <scope>NUCLEOTIDE SEQUENCE</scope>
    <source>
        <strain evidence="1">NORP83</strain>
    </source>
</reference>
<dbReference type="EMBL" id="NVUS01000023">
    <property type="protein sequence ID" value="PCI98210.1"/>
    <property type="molecule type" value="Genomic_DNA"/>
</dbReference>
<accession>A0A2A4YU93</accession>
<dbReference type="Pfam" id="PF07370">
    <property type="entry name" value="DUF1489"/>
    <property type="match status" value="1"/>
</dbReference>
<evidence type="ECO:0000313" key="1">
    <source>
        <dbReference type="EMBL" id="PCI98210.1"/>
    </source>
</evidence>
<dbReference type="InterPro" id="IPR008320">
    <property type="entry name" value="UCP032025"/>
</dbReference>
<comment type="caution">
    <text evidence="1">The sequence shown here is derived from an EMBL/GenBank/DDBJ whole genome shotgun (WGS) entry which is preliminary data.</text>
</comment>
<reference key="1">
    <citation type="submission" date="2017-08" db="EMBL/GenBank/DDBJ databases">
        <title>A dynamic microbial community with high functional redundancy inhabits the cold, oxic subseafloor aquifer.</title>
        <authorList>
            <person name="Tully B.J."/>
            <person name="Wheat C.G."/>
            <person name="Glazer B.T."/>
            <person name="Huber J.A."/>
        </authorList>
    </citation>
    <scope>NUCLEOTIDE SEQUENCE [LARGE SCALE GENOMIC DNA]</scope>
</reference>
<dbReference type="AlphaFoldDB" id="A0A2A4YU93"/>
<protein>
    <submittedName>
        <fullName evidence="1">Lysophospholipase</fullName>
    </submittedName>
</protein>
<name>A0A2A4YU93_9PROT</name>
<dbReference type="PIRSF" id="PIRSF032025">
    <property type="entry name" value="UCP032025"/>
    <property type="match status" value="1"/>
</dbReference>
<proteinExistence type="predicted"/>